<dbReference type="AlphaFoldDB" id="A0A7L9U1U0"/>
<sequence length="107" mass="10765">MKPIFLATVTGVLLAASFCTQAEPSARTPNPLDPNAPVPAPAHDSALSGYVRFSADASATPDKTWRRANDTLAGNEGGDGHASAAAPGAPAAPAAAHSHHHPVPAKQ</sequence>
<gene>
    <name evidence="3" type="ORF">LPB04_18645</name>
</gene>
<accession>A0A7L9U1U0</accession>
<name>A0A7L9U1U0_9BURK</name>
<evidence type="ECO:0000256" key="1">
    <source>
        <dbReference type="SAM" id="MobiDB-lite"/>
    </source>
</evidence>
<proteinExistence type="predicted"/>
<feature type="signal peptide" evidence="2">
    <location>
        <begin position="1"/>
        <end position="22"/>
    </location>
</feature>
<dbReference type="KEGG" id="mlir:LPB04_18645"/>
<feature type="compositionally biased region" description="Pro residues" evidence="1">
    <location>
        <begin position="31"/>
        <end position="40"/>
    </location>
</feature>
<protein>
    <submittedName>
        <fullName evidence="3">Uncharacterized protein</fullName>
    </submittedName>
</protein>
<evidence type="ECO:0000313" key="4">
    <source>
        <dbReference type="Proteomes" id="UP000593875"/>
    </source>
</evidence>
<dbReference type="RefSeq" id="WP_193685987.1">
    <property type="nucleotide sequence ID" value="NZ_CP062941.1"/>
</dbReference>
<feature type="compositionally biased region" description="Basic residues" evidence="1">
    <location>
        <begin position="97"/>
        <end position="107"/>
    </location>
</feature>
<organism evidence="3 4">
    <name type="scientific">Massilia litorea</name>
    <dbReference type="NCBI Taxonomy" id="2769491"/>
    <lineage>
        <taxon>Bacteria</taxon>
        <taxon>Pseudomonadati</taxon>
        <taxon>Pseudomonadota</taxon>
        <taxon>Betaproteobacteria</taxon>
        <taxon>Burkholderiales</taxon>
        <taxon>Oxalobacteraceae</taxon>
        <taxon>Telluria group</taxon>
        <taxon>Massilia</taxon>
    </lineage>
</organism>
<feature type="region of interest" description="Disordered" evidence="1">
    <location>
        <begin position="23"/>
        <end position="43"/>
    </location>
</feature>
<feature type="region of interest" description="Disordered" evidence="1">
    <location>
        <begin position="57"/>
        <end position="107"/>
    </location>
</feature>
<feature type="chain" id="PRO_5032818889" evidence="2">
    <location>
        <begin position="23"/>
        <end position="107"/>
    </location>
</feature>
<dbReference type="Proteomes" id="UP000593875">
    <property type="component" value="Chromosome"/>
</dbReference>
<reference evidence="3 4" key="1">
    <citation type="submission" date="2020-10" db="EMBL/GenBank/DDBJ databases">
        <title>Genome sequencing of Massilia sp. LPB0304.</title>
        <authorList>
            <person name="Kim J."/>
        </authorList>
    </citation>
    <scope>NUCLEOTIDE SEQUENCE [LARGE SCALE GENOMIC DNA]</scope>
    <source>
        <strain evidence="3 4">LPB0304</strain>
    </source>
</reference>
<feature type="compositionally biased region" description="Low complexity" evidence="1">
    <location>
        <begin position="81"/>
        <end position="96"/>
    </location>
</feature>
<keyword evidence="4" id="KW-1185">Reference proteome</keyword>
<keyword evidence="2" id="KW-0732">Signal</keyword>
<dbReference type="EMBL" id="CP062941">
    <property type="protein sequence ID" value="QOL48944.1"/>
    <property type="molecule type" value="Genomic_DNA"/>
</dbReference>
<evidence type="ECO:0000313" key="3">
    <source>
        <dbReference type="EMBL" id="QOL48944.1"/>
    </source>
</evidence>
<evidence type="ECO:0000256" key="2">
    <source>
        <dbReference type="SAM" id="SignalP"/>
    </source>
</evidence>